<organism evidence="3 4">
    <name type="scientific">Parasphingorhabdus cellanae</name>
    <dbReference type="NCBI Taxonomy" id="2806553"/>
    <lineage>
        <taxon>Bacteria</taxon>
        <taxon>Pseudomonadati</taxon>
        <taxon>Pseudomonadota</taxon>
        <taxon>Alphaproteobacteria</taxon>
        <taxon>Sphingomonadales</taxon>
        <taxon>Sphingomonadaceae</taxon>
        <taxon>Parasphingorhabdus</taxon>
    </lineage>
</organism>
<protein>
    <submittedName>
        <fullName evidence="3">TPM domain-containing protein</fullName>
    </submittedName>
</protein>
<keyword evidence="4" id="KW-1185">Reference proteome</keyword>
<keyword evidence="1" id="KW-0812">Transmembrane</keyword>
<dbReference type="RefSeq" id="WP_207988866.1">
    <property type="nucleotide sequence ID" value="NZ_CP071794.1"/>
</dbReference>
<proteinExistence type="predicted"/>
<dbReference type="InterPro" id="IPR007621">
    <property type="entry name" value="TPM_dom"/>
</dbReference>
<sequence>MRILPHSIFAVIWAALVLVIMVPAGTVAAQSFPELTGRVVDQADLLDPAQEAAMTAKLEALEANSNRQLVVATVSSLEGYDIADYGYQLGRTWGIGQDGDGETEKDNGVILLVAPNDRKVRIEVGYGLEGIMTDALSGVIIQNFILPKFRDSDMPAGITAGVDAITAQLMLPEEEARASASQAASQQRERSNDGEGGLIIFWIIVGIVIIIMSISGSRGGKRYRGGAGPVVIWGGGGSSGWGSSGGGFSSGGFGGGGFSGGGGSFGGGGASGGW</sequence>
<evidence type="ECO:0000313" key="3">
    <source>
        <dbReference type="EMBL" id="QTD56844.1"/>
    </source>
</evidence>
<dbReference type="EMBL" id="CP071794">
    <property type="protein sequence ID" value="QTD56844.1"/>
    <property type="molecule type" value="Genomic_DNA"/>
</dbReference>
<keyword evidence="1" id="KW-0472">Membrane</keyword>
<feature type="domain" description="TPM" evidence="2">
    <location>
        <begin position="39"/>
        <end position="167"/>
    </location>
</feature>
<evidence type="ECO:0000313" key="4">
    <source>
        <dbReference type="Proteomes" id="UP000663923"/>
    </source>
</evidence>
<gene>
    <name evidence="3" type="ORF">J4G78_04515</name>
</gene>
<evidence type="ECO:0000256" key="1">
    <source>
        <dbReference type="SAM" id="Phobius"/>
    </source>
</evidence>
<dbReference type="PANTHER" id="PTHR30373:SF2">
    <property type="entry name" value="UPF0603 PROTEIN YGCG"/>
    <property type="match status" value="1"/>
</dbReference>
<accession>A0ABX7T5H7</accession>
<dbReference type="PANTHER" id="PTHR30373">
    <property type="entry name" value="UPF0603 PROTEIN YGCG"/>
    <property type="match status" value="1"/>
</dbReference>
<feature type="transmembrane region" description="Helical" evidence="1">
    <location>
        <begin position="196"/>
        <end position="214"/>
    </location>
</feature>
<reference evidence="3 4" key="1">
    <citation type="submission" date="2021-03" db="EMBL/GenBank/DDBJ databases">
        <title>Complete genome of Parasphingorhabdus_sp.JHSY0214.</title>
        <authorList>
            <person name="Yoo J.H."/>
            <person name="Bae J.W."/>
        </authorList>
    </citation>
    <scope>NUCLEOTIDE SEQUENCE [LARGE SCALE GENOMIC DNA]</scope>
    <source>
        <strain evidence="3 4">JHSY0214</strain>
    </source>
</reference>
<dbReference type="Gene3D" id="3.10.310.50">
    <property type="match status" value="1"/>
</dbReference>
<keyword evidence="1" id="KW-1133">Transmembrane helix</keyword>
<dbReference type="Pfam" id="PF04536">
    <property type="entry name" value="TPM_phosphatase"/>
    <property type="match status" value="1"/>
</dbReference>
<name>A0ABX7T5H7_9SPHN</name>
<evidence type="ECO:0000259" key="2">
    <source>
        <dbReference type="Pfam" id="PF04536"/>
    </source>
</evidence>
<dbReference type="Proteomes" id="UP000663923">
    <property type="component" value="Chromosome"/>
</dbReference>